<feature type="transmembrane region" description="Helical" evidence="7">
    <location>
        <begin position="242"/>
        <end position="261"/>
    </location>
</feature>
<feature type="transmembrane region" description="Helical" evidence="7">
    <location>
        <begin position="187"/>
        <end position="204"/>
    </location>
</feature>
<evidence type="ECO:0000256" key="5">
    <source>
        <dbReference type="ARBA" id="ARBA00022989"/>
    </source>
</evidence>
<feature type="domain" description="ABC transmembrane type-1" evidence="8">
    <location>
        <begin position="68"/>
        <end position="261"/>
    </location>
</feature>
<evidence type="ECO:0000256" key="4">
    <source>
        <dbReference type="ARBA" id="ARBA00022692"/>
    </source>
</evidence>
<dbReference type="PANTHER" id="PTHR43744">
    <property type="entry name" value="ABC TRANSPORTER PERMEASE PROTEIN MG189-RELATED-RELATED"/>
    <property type="match status" value="1"/>
</dbReference>
<reference evidence="9 10" key="1">
    <citation type="submission" date="2021-05" db="EMBL/GenBank/DDBJ databases">
        <title>Phylogenetic classification of ten novel species belonging to the genus Bifidobacterium comprising B. colchicus sp. nov., B. abeli sp. nov., B. bicoloris sp. nov., B. guerezis sp. nov., B. rosaliae sp. nov., B. santillanensis sp. nov., B. argentati sp. nov., B. amazzoni sp. nov., B. pluviali sp. nov., and B. pinnaculum sp. nov.</title>
        <authorList>
            <person name="Lugli G.A."/>
            <person name="Ruiz Garcia L."/>
            <person name="Margolles A."/>
            <person name="Ventura M."/>
        </authorList>
    </citation>
    <scope>NUCLEOTIDE SEQUENCE [LARGE SCALE GENOMIC DNA]</scope>
    <source>
        <strain evidence="9 10">6T3</strain>
    </source>
</reference>
<keyword evidence="5 7" id="KW-1133">Transmembrane helix</keyword>
<keyword evidence="6 7" id="KW-0472">Membrane</keyword>
<name>A0ABS6W7T3_9BIFI</name>
<dbReference type="PANTHER" id="PTHR43744:SF3">
    <property type="entry name" value="LACTOSE TRANSPORT SYSTEM PERMEASE PROTEIN LACG"/>
    <property type="match status" value="1"/>
</dbReference>
<keyword evidence="10" id="KW-1185">Reference proteome</keyword>
<comment type="caution">
    <text evidence="9">The sequence shown here is derived from an EMBL/GenBank/DDBJ whole genome shotgun (WGS) entry which is preliminary data.</text>
</comment>
<evidence type="ECO:0000313" key="10">
    <source>
        <dbReference type="Proteomes" id="UP000812844"/>
    </source>
</evidence>
<keyword evidence="3" id="KW-1003">Cell membrane</keyword>
<comment type="similarity">
    <text evidence="7">Belongs to the binding-protein-dependent transport system permease family.</text>
</comment>
<feature type="transmembrane region" description="Helical" evidence="7">
    <location>
        <begin position="136"/>
        <end position="154"/>
    </location>
</feature>
<evidence type="ECO:0000256" key="3">
    <source>
        <dbReference type="ARBA" id="ARBA00022475"/>
    </source>
</evidence>
<gene>
    <name evidence="9" type="ORF">KIH73_01950</name>
</gene>
<organism evidence="9 10">
    <name type="scientific">Bifidobacterium phasiani</name>
    <dbReference type="NCBI Taxonomy" id="2834431"/>
    <lineage>
        <taxon>Bacteria</taxon>
        <taxon>Bacillati</taxon>
        <taxon>Actinomycetota</taxon>
        <taxon>Actinomycetes</taxon>
        <taxon>Bifidobacteriales</taxon>
        <taxon>Bifidobacteriaceae</taxon>
        <taxon>Bifidobacterium</taxon>
    </lineage>
</organism>
<feature type="transmembrane region" description="Helical" evidence="7">
    <location>
        <begin position="68"/>
        <end position="91"/>
    </location>
</feature>
<dbReference type="RefSeq" id="WP_219080006.1">
    <property type="nucleotide sequence ID" value="NZ_JAHBBD010000003.1"/>
</dbReference>
<keyword evidence="4 7" id="KW-0812">Transmembrane</keyword>
<accession>A0ABS6W7T3</accession>
<evidence type="ECO:0000259" key="8">
    <source>
        <dbReference type="PROSITE" id="PS50928"/>
    </source>
</evidence>
<comment type="subcellular location">
    <subcellularLocation>
        <location evidence="1 7">Cell membrane</location>
        <topology evidence="1 7">Multi-pass membrane protein</topology>
    </subcellularLocation>
</comment>
<dbReference type="Proteomes" id="UP000812844">
    <property type="component" value="Unassembled WGS sequence"/>
</dbReference>
<dbReference type="PROSITE" id="PS50928">
    <property type="entry name" value="ABC_TM1"/>
    <property type="match status" value="1"/>
</dbReference>
<protein>
    <submittedName>
        <fullName evidence="9">Carbohydrate ABC transporter permease</fullName>
    </submittedName>
</protein>
<dbReference type="EMBL" id="JAHBBD010000003">
    <property type="protein sequence ID" value="MBW3082154.1"/>
    <property type="molecule type" value="Genomic_DNA"/>
</dbReference>
<evidence type="ECO:0000256" key="6">
    <source>
        <dbReference type="ARBA" id="ARBA00023136"/>
    </source>
</evidence>
<evidence type="ECO:0000256" key="2">
    <source>
        <dbReference type="ARBA" id="ARBA00022448"/>
    </source>
</evidence>
<proteinExistence type="inferred from homology"/>
<keyword evidence="2 7" id="KW-0813">Transport</keyword>
<evidence type="ECO:0000313" key="9">
    <source>
        <dbReference type="EMBL" id="MBW3082154.1"/>
    </source>
</evidence>
<dbReference type="Pfam" id="PF00528">
    <property type="entry name" value="BPD_transp_1"/>
    <property type="match status" value="1"/>
</dbReference>
<sequence length="276" mass="30333">MSRKFPKVIIYAVLIIGALVTLFPIVFLLINSMKSQTEIVKTPLALPKGLNLQYIAAAIEKIDLVPSFLVTLLITVVGVLLIVVISSAVAWMMVRYKGKASTVLLLCFTASMLIPFQALMYPLISEFDKMGLKNVPGLIIMYAGFGLSMSVFLYHGFIKSIPKSLEEAAIVDGANVFQVYTRVIMPLLKPTTATVAILNGMWLWNDFMLPFLVIGNKPLKTLTLSVYFAKAENGQYGNAWDLVFPAVLVSIVPIIVIFLILQKQIMKGVTAGAVKE</sequence>
<feature type="transmembrane region" description="Helical" evidence="7">
    <location>
        <begin position="9"/>
        <end position="30"/>
    </location>
</feature>
<feature type="transmembrane region" description="Helical" evidence="7">
    <location>
        <begin position="103"/>
        <end position="124"/>
    </location>
</feature>
<dbReference type="CDD" id="cd06261">
    <property type="entry name" value="TM_PBP2"/>
    <property type="match status" value="1"/>
</dbReference>
<evidence type="ECO:0000256" key="1">
    <source>
        <dbReference type="ARBA" id="ARBA00004651"/>
    </source>
</evidence>
<dbReference type="InterPro" id="IPR000515">
    <property type="entry name" value="MetI-like"/>
</dbReference>
<evidence type="ECO:0000256" key="7">
    <source>
        <dbReference type="RuleBase" id="RU363032"/>
    </source>
</evidence>